<keyword evidence="3" id="KW-1185">Reference proteome</keyword>
<name>A0A7J7RLJ2_PIPKU</name>
<feature type="compositionally biased region" description="Low complexity" evidence="1">
    <location>
        <begin position="123"/>
        <end position="133"/>
    </location>
</feature>
<evidence type="ECO:0000256" key="1">
    <source>
        <dbReference type="SAM" id="MobiDB-lite"/>
    </source>
</evidence>
<dbReference type="Proteomes" id="UP000558488">
    <property type="component" value="Unassembled WGS sequence"/>
</dbReference>
<evidence type="ECO:0000313" key="2">
    <source>
        <dbReference type="EMBL" id="KAF6276907.1"/>
    </source>
</evidence>
<accession>A0A7J7RLJ2</accession>
<protein>
    <submittedName>
        <fullName evidence="2">Uncharacterized protein</fullName>
    </submittedName>
</protein>
<reference evidence="2 3" key="1">
    <citation type="journal article" date="2020" name="Nature">
        <title>Six reference-quality genomes reveal evolution of bat adaptations.</title>
        <authorList>
            <person name="Jebb D."/>
            <person name="Huang Z."/>
            <person name="Pippel M."/>
            <person name="Hughes G.M."/>
            <person name="Lavrichenko K."/>
            <person name="Devanna P."/>
            <person name="Winkler S."/>
            <person name="Jermiin L.S."/>
            <person name="Skirmuntt E.C."/>
            <person name="Katzourakis A."/>
            <person name="Burkitt-Gray L."/>
            <person name="Ray D.A."/>
            <person name="Sullivan K.A.M."/>
            <person name="Roscito J.G."/>
            <person name="Kirilenko B.M."/>
            <person name="Davalos L.M."/>
            <person name="Corthals A.P."/>
            <person name="Power M.L."/>
            <person name="Jones G."/>
            <person name="Ransome R.D."/>
            <person name="Dechmann D.K.N."/>
            <person name="Locatelli A.G."/>
            <person name="Puechmaille S.J."/>
            <person name="Fedrigo O."/>
            <person name="Jarvis E.D."/>
            <person name="Hiller M."/>
            <person name="Vernes S.C."/>
            <person name="Myers E.W."/>
            <person name="Teeling E.C."/>
        </authorList>
    </citation>
    <scope>NUCLEOTIDE SEQUENCE [LARGE SCALE GENOMIC DNA]</scope>
    <source>
        <strain evidence="2">MPipKuh1</strain>
        <tissue evidence="2">Flight muscle</tissue>
    </source>
</reference>
<comment type="caution">
    <text evidence="2">The sequence shown here is derived from an EMBL/GenBank/DDBJ whole genome shotgun (WGS) entry which is preliminary data.</text>
</comment>
<gene>
    <name evidence="2" type="ORF">mPipKuh1_010523</name>
</gene>
<organism evidence="2 3">
    <name type="scientific">Pipistrellus kuhlii</name>
    <name type="common">Kuhl's pipistrelle</name>
    <dbReference type="NCBI Taxonomy" id="59472"/>
    <lineage>
        <taxon>Eukaryota</taxon>
        <taxon>Metazoa</taxon>
        <taxon>Chordata</taxon>
        <taxon>Craniata</taxon>
        <taxon>Vertebrata</taxon>
        <taxon>Euteleostomi</taxon>
        <taxon>Mammalia</taxon>
        <taxon>Eutheria</taxon>
        <taxon>Laurasiatheria</taxon>
        <taxon>Chiroptera</taxon>
        <taxon>Yangochiroptera</taxon>
        <taxon>Vespertilionidae</taxon>
        <taxon>Pipistrellus</taxon>
    </lineage>
</organism>
<proteinExistence type="predicted"/>
<dbReference type="AlphaFoldDB" id="A0A7J7RLJ2"/>
<feature type="region of interest" description="Disordered" evidence="1">
    <location>
        <begin position="117"/>
        <end position="145"/>
    </location>
</feature>
<feature type="region of interest" description="Disordered" evidence="1">
    <location>
        <begin position="16"/>
        <end position="55"/>
    </location>
</feature>
<dbReference type="EMBL" id="JACAGB010000070">
    <property type="protein sequence ID" value="KAF6276907.1"/>
    <property type="molecule type" value="Genomic_DNA"/>
</dbReference>
<sequence length="145" mass="15201">MARGWRPSGHCPVCGSRGGGGRAVCETPGQRGPCSKVSGNPQFTGPSHPGSHRPARTWLPGRLSLPNAHPTATSAPLPVWGPGLSLNERTRLLAAQRVSAPGRGPSVVWEGWWQNQQSRMTGQQAPQAQVPVAHSTRGGAGAQRP</sequence>
<evidence type="ECO:0000313" key="3">
    <source>
        <dbReference type="Proteomes" id="UP000558488"/>
    </source>
</evidence>